<protein>
    <submittedName>
        <fullName evidence="1">Uncharacterized protein</fullName>
    </submittedName>
</protein>
<gene>
    <name evidence="1" type="ORF">ACD_3C00193G0004</name>
</gene>
<sequence length="88" mass="10934">MLFHLKKWRKSIYRNKLCIRFLKMKFSFIFLMQIKDEMFINNNSHRWRALKAPLTTYFAQALVLIIHGTQRWILKDSDKELFLYMKIY</sequence>
<accession>K2F8T5</accession>
<dbReference type="AlphaFoldDB" id="K2F8T5"/>
<evidence type="ECO:0000313" key="1">
    <source>
        <dbReference type="EMBL" id="EKE27551.1"/>
    </source>
</evidence>
<proteinExistence type="predicted"/>
<reference evidence="1" key="1">
    <citation type="journal article" date="2012" name="Science">
        <title>Fermentation, hydrogen, and sulfur metabolism in multiple uncultivated bacterial phyla.</title>
        <authorList>
            <person name="Wrighton K.C."/>
            <person name="Thomas B.C."/>
            <person name="Sharon I."/>
            <person name="Miller C.S."/>
            <person name="Castelle C.J."/>
            <person name="VerBerkmoes N.C."/>
            <person name="Wilkins M.J."/>
            <person name="Hettich R.L."/>
            <person name="Lipton M.S."/>
            <person name="Williams K.H."/>
            <person name="Long P.E."/>
            <person name="Banfield J.F."/>
        </authorList>
    </citation>
    <scope>NUCLEOTIDE SEQUENCE [LARGE SCALE GENOMIC DNA]</scope>
</reference>
<organism evidence="1">
    <name type="scientific">uncultured bacterium</name>
    <name type="common">gcode 4</name>
    <dbReference type="NCBI Taxonomy" id="1234023"/>
    <lineage>
        <taxon>Bacteria</taxon>
        <taxon>environmental samples</taxon>
    </lineage>
</organism>
<comment type="caution">
    <text evidence="1">The sequence shown here is derived from an EMBL/GenBank/DDBJ whole genome shotgun (WGS) entry which is preliminary data.</text>
</comment>
<name>K2F8T5_9BACT</name>
<dbReference type="EMBL" id="AMFJ01000467">
    <property type="protein sequence ID" value="EKE27551.1"/>
    <property type="molecule type" value="Genomic_DNA"/>
</dbReference>